<dbReference type="Proteomes" id="UP000061569">
    <property type="component" value="Chromosome"/>
</dbReference>
<proteinExistence type="predicted"/>
<dbReference type="KEGG" id="lez:GLE_3092"/>
<sequence length="95" mass="10460">MTRVAQLAQGHGSLRRNRRKPTGIAGARRTARPPRGRRRSCPESPDAAVVRVRWRGRRIGDCRLGSARGQSTHAASPWLTCDHVGSRAVGVRERA</sequence>
<dbReference type="EMBL" id="CP013140">
    <property type="protein sequence ID" value="ALN58439.1"/>
    <property type="molecule type" value="Genomic_DNA"/>
</dbReference>
<feature type="compositionally biased region" description="Basic residues" evidence="1">
    <location>
        <begin position="29"/>
        <end position="39"/>
    </location>
</feature>
<dbReference type="AlphaFoldDB" id="A0A0S2DIC5"/>
<evidence type="ECO:0000313" key="3">
    <source>
        <dbReference type="Proteomes" id="UP000061569"/>
    </source>
</evidence>
<organism evidence="2 3">
    <name type="scientific">Lysobacter enzymogenes</name>
    <dbReference type="NCBI Taxonomy" id="69"/>
    <lineage>
        <taxon>Bacteria</taxon>
        <taxon>Pseudomonadati</taxon>
        <taxon>Pseudomonadota</taxon>
        <taxon>Gammaproteobacteria</taxon>
        <taxon>Lysobacterales</taxon>
        <taxon>Lysobacteraceae</taxon>
        <taxon>Lysobacter</taxon>
    </lineage>
</organism>
<accession>A0A0S2DIC5</accession>
<feature type="region of interest" description="Disordered" evidence="1">
    <location>
        <begin position="1"/>
        <end position="46"/>
    </location>
</feature>
<evidence type="ECO:0000256" key="1">
    <source>
        <dbReference type="SAM" id="MobiDB-lite"/>
    </source>
</evidence>
<reference evidence="2 3" key="1">
    <citation type="submission" date="2015-11" db="EMBL/GenBank/DDBJ databases">
        <title>Genome sequences of Lysobacter enzymogenes strain C3 and Lysobacter antibioticus ATCC 29479.</title>
        <authorList>
            <person name="Kobayashi D.Y."/>
        </authorList>
    </citation>
    <scope>NUCLEOTIDE SEQUENCE [LARGE SCALE GENOMIC DNA]</scope>
    <source>
        <strain evidence="2 3">C3</strain>
    </source>
</reference>
<gene>
    <name evidence="2" type="ORF">GLE_3092</name>
</gene>
<evidence type="ECO:0000313" key="2">
    <source>
        <dbReference type="EMBL" id="ALN58439.1"/>
    </source>
</evidence>
<protein>
    <submittedName>
        <fullName evidence="2">Uncharacterized protein</fullName>
    </submittedName>
</protein>
<name>A0A0S2DIC5_LYSEN</name>